<dbReference type="InterPro" id="IPR041228">
    <property type="entry name" value="Dynein_C"/>
</dbReference>
<dbReference type="FunFam" id="1.20.140.100:FF:000001">
    <property type="entry name" value="dynein heavy chain 17, axonemal"/>
    <property type="match status" value="1"/>
</dbReference>
<evidence type="ECO:0000256" key="8">
    <source>
        <dbReference type="ARBA" id="ARBA00023054"/>
    </source>
</evidence>
<dbReference type="FunFam" id="3.40.50.300:FF:000362">
    <property type="entry name" value="Dynein, axonemal, heavy chain 6"/>
    <property type="match status" value="1"/>
</dbReference>
<dbReference type="Pfam" id="PF08393">
    <property type="entry name" value="DHC_N2"/>
    <property type="match status" value="1"/>
</dbReference>
<comment type="similarity">
    <text evidence="2">Belongs to the dynein heavy chain family.</text>
</comment>
<dbReference type="InterPro" id="IPR035699">
    <property type="entry name" value="AAA_6"/>
</dbReference>
<dbReference type="FunFam" id="1.20.1270.280:FF:000001">
    <property type="entry name" value="dynein heavy chain 7, axonemal"/>
    <property type="match status" value="1"/>
</dbReference>
<dbReference type="Pfam" id="PF12777">
    <property type="entry name" value="MT"/>
    <property type="match status" value="1"/>
</dbReference>
<dbReference type="Gene3D" id="1.20.58.1120">
    <property type="match status" value="1"/>
</dbReference>
<dbReference type="FunFam" id="3.20.180.20:FF:000003">
    <property type="entry name" value="Dynein heavy chain 12, axonemal"/>
    <property type="match status" value="1"/>
</dbReference>
<evidence type="ECO:0000256" key="2">
    <source>
        <dbReference type="ARBA" id="ARBA00008887"/>
    </source>
</evidence>
<dbReference type="Pfam" id="PF18198">
    <property type="entry name" value="AAA_lid_11"/>
    <property type="match status" value="1"/>
</dbReference>
<keyword evidence="8 13" id="KW-0175">Coiled coil</keyword>
<dbReference type="SMART" id="SM00382">
    <property type="entry name" value="AAA"/>
    <property type="match status" value="3"/>
</dbReference>
<dbReference type="GO" id="GO:0045505">
    <property type="term" value="F:dynein intermediate chain binding"/>
    <property type="evidence" value="ECO:0007669"/>
    <property type="project" value="InterPro"/>
</dbReference>
<evidence type="ECO:0000313" key="16">
    <source>
        <dbReference type="Proteomes" id="UP000187209"/>
    </source>
</evidence>
<comment type="caution">
    <text evidence="15">The sequence shown here is derived from an EMBL/GenBank/DDBJ whole genome shotgun (WGS) entry which is preliminary data.</text>
</comment>
<dbReference type="GO" id="GO:0005874">
    <property type="term" value="C:microtubule"/>
    <property type="evidence" value="ECO:0007669"/>
    <property type="project" value="UniProtKB-KW"/>
</dbReference>
<evidence type="ECO:0000256" key="9">
    <source>
        <dbReference type="ARBA" id="ARBA00023069"/>
    </source>
</evidence>
<dbReference type="Gene3D" id="3.10.490.20">
    <property type="match status" value="1"/>
</dbReference>
<dbReference type="FunFam" id="1.20.920.20:FF:000001">
    <property type="entry name" value="dynein heavy chain 2, axonemal"/>
    <property type="match status" value="1"/>
</dbReference>
<dbReference type="Gene3D" id="1.10.472.130">
    <property type="match status" value="1"/>
</dbReference>
<dbReference type="GO" id="GO:0005524">
    <property type="term" value="F:ATP binding"/>
    <property type="evidence" value="ECO:0007669"/>
    <property type="project" value="UniProtKB-KW"/>
</dbReference>
<evidence type="ECO:0000313" key="15">
    <source>
        <dbReference type="EMBL" id="OMJ80715.1"/>
    </source>
</evidence>
<keyword evidence="10" id="KW-0505">Motor protein</keyword>
<feature type="coiled-coil region" evidence="13">
    <location>
        <begin position="3029"/>
        <end position="3098"/>
    </location>
</feature>
<dbReference type="Proteomes" id="UP000187209">
    <property type="component" value="Unassembled WGS sequence"/>
</dbReference>
<dbReference type="FunFam" id="3.40.50.300:FF:001145">
    <property type="entry name" value="Putative dynein heavy chain"/>
    <property type="match status" value="1"/>
</dbReference>
<dbReference type="Pfam" id="PF18199">
    <property type="entry name" value="Dynein_C"/>
    <property type="match status" value="1"/>
</dbReference>
<evidence type="ECO:0000256" key="12">
    <source>
        <dbReference type="ARBA" id="ARBA00023273"/>
    </source>
</evidence>
<dbReference type="InterPro" id="IPR035706">
    <property type="entry name" value="AAA_9"/>
</dbReference>
<dbReference type="EMBL" id="MPUH01000411">
    <property type="protein sequence ID" value="OMJ80715.1"/>
    <property type="molecule type" value="Genomic_DNA"/>
</dbReference>
<evidence type="ECO:0000256" key="7">
    <source>
        <dbReference type="ARBA" id="ARBA00023017"/>
    </source>
</evidence>
<evidence type="ECO:0000256" key="3">
    <source>
        <dbReference type="ARBA" id="ARBA00022490"/>
    </source>
</evidence>
<dbReference type="FunFam" id="3.40.50.300:FF:002141">
    <property type="entry name" value="Dynein heavy chain"/>
    <property type="match status" value="1"/>
</dbReference>
<dbReference type="SUPFAM" id="SSF52540">
    <property type="entry name" value="P-loop containing nucleoside triphosphate hydrolases"/>
    <property type="match status" value="4"/>
</dbReference>
<dbReference type="FunFam" id="3.10.490.20:FF:000001">
    <property type="entry name" value="dynein heavy chain 7, axonemal"/>
    <property type="match status" value="1"/>
</dbReference>
<dbReference type="InterPro" id="IPR042222">
    <property type="entry name" value="Dynein_2_N"/>
</dbReference>
<dbReference type="InterPro" id="IPR043160">
    <property type="entry name" value="Dynein_C_barrel"/>
</dbReference>
<dbReference type="FunFam" id="1.20.920.30:FF:000002">
    <property type="entry name" value="Dynein axonemal heavy chain 3"/>
    <property type="match status" value="1"/>
</dbReference>
<dbReference type="Gene3D" id="1.10.8.710">
    <property type="match status" value="1"/>
</dbReference>
<dbReference type="Pfam" id="PF12775">
    <property type="entry name" value="AAA_7"/>
    <property type="match status" value="1"/>
</dbReference>
<dbReference type="InterPro" id="IPR013602">
    <property type="entry name" value="Dynein_heavy_linker"/>
</dbReference>
<keyword evidence="12" id="KW-0966">Cell projection</keyword>
<keyword evidence="3" id="KW-0963">Cytoplasm</keyword>
<evidence type="ECO:0000256" key="5">
    <source>
        <dbReference type="ARBA" id="ARBA00022741"/>
    </source>
</evidence>
<dbReference type="FunFam" id="3.40.50.300:FF:000044">
    <property type="entry name" value="Dynein heavy chain 5, axonemal"/>
    <property type="match status" value="1"/>
</dbReference>
<dbReference type="Gene3D" id="1.20.1270.280">
    <property type="match status" value="1"/>
</dbReference>
<dbReference type="Pfam" id="PF12781">
    <property type="entry name" value="AAA_9"/>
    <property type="match status" value="1"/>
</dbReference>
<keyword evidence="4" id="KW-0493">Microtubule</keyword>
<dbReference type="Pfam" id="PF17857">
    <property type="entry name" value="AAA_lid_1"/>
    <property type="match status" value="1"/>
</dbReference>
<dbReference type="InterPro" id="IPR024317">
    <property type="entry name" value="Dynein_heavy_chain_D4_dom"/>
</dbReference>
<evidence type="ECO:0000256" key="6">
    <source>
        <dbReference type="ARBA" id="ARBA00022840"/>
    </source>
</evidence>
<evidence type="ECO:0000256" key="11">
    <source>
        <dbReference type="ARBA" id="ARBA00023212"/>
    </source>
</evidence>
<keyword evidence="9" id="KW-0969">Cilium</keyword>
<feature type="domain" description="AAA+ ATPase" evidence="14">
    <location>
        <begin position="2183"/>
        <end position="2333"/>
    </location>
</feature>
<dbReference type="FunFam" id="1.10.8.1220:FF:000001">
    <property type="entry name" value="Dynein axonemal heavy chain 5"/>
    <property type="match status" value="1"/>
</dbReference>
<dbReference type="FunFam" id="1.10.8.720:FF:000001">
    <property type="entry name" value="dynein heavy chain 7, axonemal"/>
    <property type="match status" value="1"/>
</dbReference>
<keyword evidence="11" id="KW-0206">Cytoskeleton</keyword>
<dbReference type="FunFam" id="1.10.8.710:FF:000004">
    <property type="entry name" value="Dynein axonemal heavy chain 6"/>
    <property type="match status" value="1"/>
</dbReference>
<dbReference type="Pfam" id="PF03028">
    <property type="entry name" value="Dynein_heavy"/>
    <property type="match status" value="1"/>
</dbReference>
<dbReference type="GO" id="GO:0003341">
    <property type="term" value="P:cilium movement"/>
    <property type="evidence" value="ECO:0007669"/>
    <property type="project" value="UniProtKB-ARBA"/>
</dbReference>
<evidence type="ECO:0000256" key="1">
    <source>
        <dbReference type="ARBA" id="ARBA00004430"/>
    </source>
</evidence>
<feature type="coiled-coil region" evidence="13">
    <location>
        <begin position="900"/>
        <end position="960"/>
    </location>
</feature>
<sequence length="4231" mass="486535">MEDHVVQLSLEKIFAMCVDRNLRGEHSPMFTVLSQNAYSQSYEAMVKWLLGQFDLGRAVNCQGLGVVGYNPALDNPKAICISLEDAFLQKYNLTFKFDERECPFPFTPGPSIKINYVGIAKTGNLEKATVTTAIQGLFDMIGVLLNEHSRVDLDLGILGRFISYNKAVKFSPISKNKTAYLFGKSTVKNLMDAGKTIHEKLPPLEQSMVLNESRDKSPVPERNKTFTYYKPQTLESKGLSIDMLGAGLNPNARLSNYSSIASDPDKMMITKFKKPQLASTRFPPVLSIFSRTLAAPIAFNKQYVPPSVRIASNYNPSSKTLIIDPESRSIRFIELDMGITLAANTNPLIPQVPTLLANVITAKGMDSNSLNYDYISKRYMHYIESEISTEVIAPIRQYWIHNILDLVPAEWKFISKEQVEFLLDEMLNEINKDYYSALRKSILDYVLKDPEQLKRLGFEYNPHPPVDYGSKPYSGLEPSEEWQTNVMMARMLMSDNLSTLMLRQLWVEYENLLLVDLPEKYESLTIEEFVEKQEARMNQIQTLLANDWTQGASSIIMEEIKEMEKDQSNTLCQAASTLMSNELRQLITDSLKAYHVFFKTFDLDEPPRPKDMVVPIPPFWPAAFLKVEMVSQDSKIAFSFNIKAIAKKLKHIVYRIAEKSEKIYRPDQKMSTDKNLHLWPVSKKEDELVIAVAADVKRISSKNLEVAYESLEIYKKYTQILTDSIIIDKFISGDRKREEYRELIDKYTLIEKEIRKECPIKIRLNMIEVDCSHINQQLCNECDSIIEKLCNAIKVKNIGKATDIYKEFEIMNSNLQNRADSEDHLVQYENYKDRCRDIEIPRLFEEYRDIKEWFKMLYELPFKIEDELLSLKSCNFWTKRITPLMQETEIRLQGEKDVLIAQLKENRKNFGEEINVIDHEINKLRNASEKALYREYCEQIAILKQRLEESEEKMKEINTKEELLGWQPTEFGKLEEAQKTIKNYDELWKLVSLSKEKIDSWTGTLVRELDPEEIERQARQMQTQARNLYYKLKEKAPKPADVAQLTLNELDRFMRNIPVMKIVSTKGLEERHFEKINKILGKPTGTFKIDDSTVFKHVQNMELDNFINDIEEVAQGASREFSNFKMLEKMERDWEPIKFELKEWGETKTYILLGGALEIIQTLLDEQILTTQTMKGSPYAVVYLKRIGAWDEWLNLAHDIIDVWIKVQALWIGLEPVFASADIQKQLAKESAIFKDADNNWHKVMDMTFKDTSVTVVTRLESMLQTLKYCHERLEIVQRELNNYLEKKRLFFPRFFFLSNEELLSILKETRDPTKVQPHLKKCFEGIKSLKFDDEHKISAMVSQEGEVVEIIRIIDPANAEGAVERWLIEVEECMLKSTRECILKALNDYPKRERRDWVCLHKGQAVLCASMTFWTRGAEEKLINSGRKGLQEYSQECTKMLNDVVTLVRGDISELVRCTLKALIVLDVHARDVIVDLAKKGLEDKNEFGWLSQMRYYWENDNTWIRIINAQLPYGYEYLGNSERLVITPLTDRCYRTLCGALDLYYGGAPEGPAGTGKTETVKDLAKAMARMCVVFNCSDGLDFEAMGKFFKGLAATGGWSCFDEFNRIDPEVLSVVAQQLLTIQNAIKEGKVEFEFEGTILPIKKTCNCFITMNPGYAGRSELPDNLKALFRTVAMMVPDYALIAENVLYSYGFHDARPLAQKIVATYKLCSEQLSSQKHYDYGMRAVKSVLTAAGNLKRRYPNENEHIIMLRSINDVNLAKFLSHDLPLFEGIASDLFPGVKLPEPDYAHLLQALTNQCQVMNLQFTPYFQLKVIQFYEMVNVRHGLMIVGLPFSGKTASIKLLAASLTELASKQLMNENEVLIYTLNPKSINMKQLYGAYDEVSKDWQDGVLAAGYKEFARNESQQRKWLHFDGPVDALWIENMNTVLDDNKKLCLTSGEIIAMSNNMNLVFEPMDLAVASPATVSRCGMVYIEPEKLGWEPLYISWRNVSLPKTFFEAEELEVNMLVDWMVEPTLRQIETKMKLIAPMMRQNLVMSLLKLFADFLKFFNEQSVFESIEEKERIKIIDCLFVFCMIWSLGAAVVSQDRRSFNIWLRRVIGLDVAEIKNKGKKIQPTIPENGSYYDYIYLIEQRNWKHWTEAEITDINAEIPSKILPNEIIVATVDTVRYTYLLEKMVLANIPHMFCGGTGTGKTVYVKDVLLNKLNQIKYINAEIGFSAQTSANQVQDTIDSKVDCRRGRGLFGPPPEKICVVFIDDLNMPEKESYGAQPPIEILRQLLDQGGWYDRKDNSFKKIIETRFVSAMGPPGGGRTFITPRFQRHLAMISLADFEDDTLLRIFSSILHWFFTNFKFSENVTKVENKIVQATRDIYKTAMEKLLPTPLKSHYTFNLRDFSKVILGICLADSHTTTETDEVIRLWVHEILRVFGDRLIDDIDRLWLLNHVRESTKRIFGVNFDHVFNRLDIDKNGKVESLDEIRGLMFGNLMAPIGAIKRYEEMKDYPHLLKNCENALEMYNASSSKPMDLVLFSFAIEHLCRVSRILTQPGGHALLVGVGGSGRQSLTRLAASIAEFELFQIELTKNYGKNEWHEDLKKFIRRAGTGDPTVFLFTDSHIKDKSFLEDINTLLNTGEVPNLYETDEKIEVCELVRGAAKSEGKAPDGTVPQLFSFFVSRCKKMLHIVLCFSPIGEAFRTRLRMFPSLVNCTTIDWFSEWPQDALLSVAQKFLHPLEMTPEVKAQCVDMCQVFHRSTIEWSHKMLMELRRHYYVTPTSYLEMITTFKNLLDEKRKMVLNEKNKFEIGYEKLITTENSVEGMRQVLTNLQPQLLEAQKDTDRKIIIVDANKKEAEIMEAAVKEEELIARTAAGKAEAIKKDCDIALSVCLPILQEAIDALNVLNKDDISKIKKSTSPPQLVKDVMEAICILFDADPPKKQNPDTMKMEPQWWEASQKVLSKADFLKDLMSFKKEDITEKQIKALQKFIQNPDFNPENMRNKISSAAAGLCSWVVAMEKFYHVNLEVIPKQKAQQAAEEEYNKYMKNLEVKEAELKVVQDKVAALQSDLDQTLAKKDKLEHDVDECKRRLVRAQQLIESLGGEKVAWKEYAQRLGEEYIALTGDVLVSAGMIAYSGPFTAAFRAQISAEWSSECFKRKIPGSKEYSLQTCLGDPVKIRQWNIDGLPRDAFSIENGIIISKARRWPLMIDPESQANKWIKKMEGKENTLLVIKLTDDNFLRHLENKITFGHPVLLENVGEELDPSLEPLLLKQVVKNILRLGESNVEYNKEFRFYITTRLRNPHYMPELSTKVTLLNFMITPEGLADQLLATVVAEEQPELARTKEHLIIQTAENQKKQKQIQDKILHIMSTSSGNILDDDEAIQVLSQSKVVSNQIEVEQANAKVTEEKIDKTRMEYKPFSDCMSLLFFCITELGNIDPMYQYSLDFFNNLFVRSIRESETSDVLETRLLNLKKHFTRSLYVNICRSLFEKDRLLFAFNLTLKFMEYDKELDTKALRFLMTGGIGLDEKLPEKPDEIWLSDKAWAEFCRLSDLEKFSGFHQDFKSRINDWKTVFEHPKIYESELPGKWGKYLSDFEKLLIYRCLRLDSVVAAVTEFVANRLGREFTTNTPLKMKDIYKDSSRNAPLIFILSPGSDPFRTLKTFADSKRKNLIIRSLGQGQGKYAEENINSSLETGDWVLLMNCHLADSWMPRLEYIVQTISPEGKGPGRDFRLWLTSYPSPRFPVTLLQNGMKMTNEPPKGLKANLYGSFMKDFIADPHFFNGCKKEKEWKKLLYGLCFFNAVIQERRLYGALGWNIPYEFSESDLRISVQQLQLLLNQYDKIPFEALLYLTGECNFGGRVTDDKDRRLIMTLLIDYYNESIFKDIYKFAGITEYFAPPTGEYQDYINHIENMPNFSPPGIFGFHTNADITKNQNEAVSIFDSMLLTQSSGGGGGGSVSLESIVTKIAEGILADPPEVFDEEAAQKKYPPSYNESMNTVLTQEIFRFNNLSRTIKSTLQDLLKAIKGMIPMSGAIELTLRMLFDGKVPKAWQDVSYPSLKPLGSYIGDLKQRLDFFKNWLMHGSPAVYEISRFFFTQSFLTGALQNYARKYTIPIDEVQINFDIINDENPEKPEDGVLVKGLFLEGARWSKKKGKLAESRPKRLFTDCPMIWIKPTVDIIEFKHYSCPLYKTSVRRGELSTTGHSTNFVMFISLATEIDPNHWVKRGVALLTQLDD</sequence>
<dbReference type="InterPro" id="IPR042228">
    <property type="entry name" value="Dynein_linker_3"/>
</dbReference>
<dbReference type="Pfam" id="PF17852">
    <property type="entry name" value="Dynein_AAA_lid"/>
    <property type="match status" value="1"/>
</dbReference>
<dbReference type="GO" id="GO:0008569">
    <property type="term" value="F:minus-end-directed microtubule motor activity"/>
    <property type="evidence" value="ECO:0007669"/>
    <property type="project" value="InterPro"/>
</dbReference>
<feature type="domain" description="AAA+ ATPase" evidence="14">
    <location>
        <begin position="1545"/>
        <end position="1684"/>
    </location>
</feature>
<dbReference type="InterPro" id="IPR041589">
    <property type="entry name" value="DNAH3_AAA_lid_1"/>
</dbReference>
<dbReference type="InterPro" id="IPR043157">
    <property type="entry name" value="Dynein_AAA1S"/>
</dbReference>
<dbReference type="FunFam" id="1.20.58.1120:FF:000001">
    <property type="entry name" value="dynein heavy chain 2, axonemal"/>
    <property type="match status" value="1"/>
</dbReference>
<evidence type="ECO:0000256" key="10">
    <source>
        <dbReference type="ARBA" id="ARBA00023175"/>
    </source>
</evidence>
<evidence type="ECO:0000256" key="4">
    <source>
        <dbReference type="ARBA" id="ARBA00022701"/>
    </source>
</evidence>
<dbReference type="OrthoDB" id="5593012at2759"/>
<feature type="domain" description="AAA+ ATPase" evidence="14">
    <location>
        <begin position="1826"/>
        <end position="1978"/>
    </location>
</feature>
<dbReference type="InterPro" id="IPR024743">
    <property type="entry name" value="Dynein_HC_stalk"/>
</dbReference>
<dbReference type="Gene3D" id="6.10.140.1060">
    <property type="match status" value="1"/>
</dbReference>
<reference evidence="15 16" key="1">
    <citation type="submission" date="2016-11" db="EMBL/GenBank/DDBJ databases">
        <title>The macronuclear genome of Stentor coeruleus: a giant cell with tiny introns.</title>
        <authorList>
            <person name="Slabodnick M."/>
            <person name="Ruby J.G."/>
            <person name="Reiff S.B."/>
            <person name="Swart E.C."/>
            <person name="Gosai S."/>
            <person name="Prabakaran S."/>
            <person name="Witkowska E."/>
            <person name="Larue G.E."/>
            <person name="Fisher S."/>
            <person name="Freeman R.M."/>
            <person name="Gunawardena J."/>
            <person name="Chu W."/>
            <person name="Stover N.A."/>
            <person name="Gregory B.D."/>
            <person name="Nowacki M."/>
            <person name="Derisi J."/>
            <person name="Roy S.W."/>
            <person name="Marshall W.F."/>
            <person name="Sood P."/>
        </authorList>
    </citation>
    <scope>NUCLEOTIDE SEQUENCE [LARGE SCALE GENOMIC DNA]</scope>
    <source>
        <strain evidence="15">WM001</strain>
    </source>
</reference>
<dbReference type="FunFam" id="3.40.50.300:FF:000353">
    <property type="entry name" value="Dynein axonemal heavy chain 1"/>
    <property type="match status" value="1"/>
</dbReference>
<dbReference type="InterPro" id="IPR042219">
    <property type="entry name" value="AAA_lid_11_sf"/>
</dbReference>
<dbReference type="Pfam" id="PF12774">
    <property type="entry name" value="AAA_6"/>
    <property type="match status" value="1"/>
</dbReference>
<dbReference type="Gene3D" id="3.20.180.20">
    <property type="entry name" value="Dynein heavy chain, N-terminal domain 2"/>
    <property type="match status" value="1"/>
</dbReference>
<dbReference type="Gene3D" id="1.10.8.720">
    <property type="entry name" value="Region D6 of dynein motor"/>
    <property type="match status" value="1"/>
</dbReference>
<organism evidence="15 16">
    <name type="scientific">Stentor coeruleus</name>
    <dbReference type="NCBI Taxonomy" id="5963"/>
    <lineage>
        <taxon>Eukaryota</taxon>
        <taxon>Sar</taxon>
        <taxon>Alveolata</taxon>
        <taxon>Ciliophora</taxon>
        <taxon>Postciliodesmatophora</taxon>
        <taxon>Heterotrichea</taxon>
        <taxon>Heterotrichida</taxon>
        <taxon>Stentoridae</taxon>
        <taxon>Stentor</taxon>
    </lineage>
</organism>
<gene>
    <name evidence="15" type="ORF">SteCoe_18966</name>
</gene>
<dbReference type="GO" id="GO:0030286">
    <property type="term" value="C:dynein complex"/>
    <property type="evidence" value="ECO:0007669"/>
    <property type="project" value="UniProtKB-KW"/>
</dbReference>
<accession>A0A1R2BVV0</accession>
<dbReference type="InterPro" id="IPR041658">
    <property type="entry name" value="AAA_lid_11"/>
</dbReference>
<dbReference type="PANTHER" id="PTHR22878">
    <property type="entry name" value="DYNEIN HEAVY CHAIN 6, AXONEMAL-LIKE-RELATED"/>
    <property type="match status" value="1"/>
</dbReference>
<proteinExistence type="inferred from homology"/>
<dbReference type="PANTHER" id="PTHR22878:SF70">
    <property type="entry name" value="DYNEIN HEAVY CHAIN 2, AXONEMAL"/>
    <property type="match status" value="1"/>
</dbReference>
<dbReference type="InterPro" id="IPR026983">
    <property type="entry name" value="DHC"/>
</dbReference>
<keyword evidence="5" id="KW-0547">Nucleotide-binding</keyword>
<evidence type="ECO:0000256" key="13">
    <source>
        <dbReference type="SAM" id="Coils"/>
    </source>
</evidence>
<protein>
    <recommendedName>
        <fullName evidence="14">AAA+ ATPase domain-containing protein</fullName>
    </recommendedName>
</protein>
<dbReference type="Gene3D" id="1.20.140.100">
    <property type="entry name" value="Dynein heavy chain, N-terminal domain 2"/>
    <property type="match status" value="1"/>
</dbReference>
<dbReference type="Gene3D" id="1.20.920.20">
    <property type="match status" value="1"/>
</dbReference>
<name>A0A1R2BVV0_9CILI</name>
<dbReference type="InterPro" id="IPR003593">
    <property type="entry name" value="AAA+_ATPase"/>
</dbReference>
<dbReference type="GO" id="GO:0051959">
    <property type="term" value="F:dynein light intermediate chain binding"/>
    <property type="evidence" value="ECO:0007669"/>
    <property type="project" value="InterPro"/>
</dbReference>
<dbReference type="Gene3D" id="1.20.920.30">
    <property type="match status" value="1"/>
</dbReference>
<dbReference type="Gene3D" id="3.40.50.300">
    <property type="entry name" value="P-loop containing nucleotide triphosphate hydrolases"/>
    <property type="match status" value="5"/>
</dbReference>
<keyword evidence="7" id="KW-0243">Dynein</keyword>
<dbReference type="Gene3D" id="1.10.8.1220">
    <property type="match status" value="1"/>
</dbReference>
<dbReference type="GO" id="GO:0005930">
    <property type="term" value="C:axoneme"/>
    <property type="evidence" value="ECO:0007669"/>
    <property type="project" value="UniProtKB-SubCell"/>
</dbReference>
<keyword evidence="16" id="KW-1185">Reference proteome</keyword>
<keyword evidence="6" id="KW-0067">ATP-binding</keyword>
<dbReference type="InterPro" id="IPR027417">
    <property type="entry name" value="P-loop_NTPase"/>
</dbReference>
<dbReference type="InterPro" id="IPR004273">
    <property type="entry name" value="Dynein_heavy_D6_P-loop"/>
</dbReference>
<comment type="subcellular location">
    <subcellularLocation>
        <location evidence="1">Cytoplasm</location>
        <location evidence="1">Cytoskeleton</location>
        <location evidence="1">Cilium axoneme</location>
    </subcellularLocation>
</comment>
<dbReference type="Pfam" id="PF12780">
    <property type="entry name" value="AAA_8"/>
    <property type="match status" value="1"/>
</dbReference>
<evidence type="ECO:0000259" key="14">
    <source>
        <dbReference type="SMART" id="SM00382"/>
    </source>
</evidence>
<dbReference type="InterPro" id="IPR041466">
    <property type="entry name" value="Dynein_AAA5_ext"/>
</dbReference>